<proteinExistence type="predicted"/>
<comment type="caution">
    <text evidence="1">The sequence shown here is derived from an EMBL/GenBank/DDBJ whole genome shotgun (WGS) entry which is preliminary data.</text>
</comment>
<accession>A0A9D1L8N1</accession>
<dbReference type="Proteomes" id="UP000824089">
    <property type="component" value="Unassembled WGS sequence"/>
</dbReference>
<sequence>MEKRNSGKYEYVPDVSRIMRQAGYSMDLMEILAEPVSAKAGRRASGRAEAAFVPEIFFYFKNDING</sequence>
<gene>
    <name evidence="1" type="ORF">IAD50_02155</name>
</gene>
<evidence type="ECO:0000313" key="2">
    <source>
        <dbReference type="Proteomes" id="UP000824089"/>
    </source>
</evidence>
<name>A0A9D1L8N1_9CLOT</name>
<protein>
    <submittedName>
        <fullName evidence="1">Uncharacterized protein</fullName>
    </submittedName>
</protein>
<reference evidence="1" key="1">
    <citation type="submission" date="2020-10" db="EMBL/GenBank/DDBJ databases">
        <authorList>
            <person name="Gilroy R."/>
        </authorList>
    </citation>
    <scope>NUCLEOTIDE SEQUENCE</scope>
    <source>
        <strain evidence="1">CHK195-4489</strain>
    </source>
</reference>
<dbReference type="AlphaFoldDB" id="A0A9D1L8N1"/>
<dbReference type="EMBL" id="DVMM01000040">
    <property type="protein sequence ID" value="HIU29079.1"/>
    <property type="molecule type" value="Genomic_DNA"/>
</dbReference>
<organism evidence="1 2">
    <name type="scientific">Candidatus Egerieisoma faecipullorum</name>
    <dbReference type="NCBI Taxonomy" id="2840963"/>
    <lineage>
        <taxon>Bacteria</taxon>
        <taxon>Bacillati</taxon>
        <taxon>Bacillota</taxon>
        <taxon>Clostridia</taxon>
        <taxon>Eubacteriales</taxon>
        <taxon>Clostridiaceae</taxon>
        <taxon>Clostridiaceae incertae sedis</taxon>
        <taxon>Candidatus Egerieisoma</taxon>
    </lineage>
</organism>
<evidence type="ECO:0000313" key="1">
    <source>
        <dbReference type="EMBL" id="HIU29079.1"/>
    </source>
</evidence>
<reference evidence="1" key="2">
    <citation type="journal article" date="2021" name="PeerJ">
        <title>Extensive microbial diversity within the chicken gut microbiome revealed by metagenomics and culture.</title>
        <authorList>
            <person name="Gilroy R."/>
            <person name="Ravi A."/>
            <person name="Getino M."/>
            <person name="Pursley I."/>
            <person name="Horton D.L."/>
            <person name="Alikhan N.F."/>
            <person name="Baker D."/>
            <person name="Gharbi K."/>
            <person name="Hall N."/>
            <person name="Watson M."/>
            <person name="Adriaenssens E.M."/>
            <person name="Foster-Nyarko E."/>
            <person name="Jarju S."/>
            <person name="Secka A."/>
            <person name="Antonio M."/>
            <person name="Oren A."/>
            <person name="Chaudhuri R.R."/>
            <person name="La Ragione R."/>
            <person name="Hildebrand F."/>
            <person name="Pallen M.J."/>
        </authorList>
    </citation>
    <scope>NUCLEOTIDE SEQUENCE</scope>
    <source>
        <strain evidence="1">CHK195-4489</strain>
    </source>
</reference>